<dbReference type="GO" id="GO:0071555">
    <property type="term" value="P:cell wall organization"/>
    <property type="evidence" value="ECO:0007669"/>
    <property type="project" value="UniProtKB-UniRule"/>
</dbReference>
<dbReference type="Gene3D" id="3.10.20.800">
    <property type="match status" value="1"/>
</dbReference>
<feature type="active site" description="Nucleophile" evidence="6">
    <location>
        <position position="431"/>
    </location>
</feature>
<dbReference type="PROSITE" id="PS52029">
    <property type="entry name" value="LD_TPASE"/>
    <property type="match status" value="1"/>
</dbReference>
<gene>
    <name evidence="8" type="ORF">ERS852406_02137</name>
</gene>
<dbReference type="Proteomes" id="UP000095706">
    <property type="component" value="Unassembled WGS sequence"/>
</dbReference>
<dbReference type="GO" id="GO:0016740">
    <property type="term" value="F:transferase activity"/>
    <property type="evidence" value="ECO:0007669"/>
    <property type="project" value="UniProtKB-KW"/>
</dbReference>
<dbReference type="Gene3D" id="2.40.440.10">
    <property type="entry name" value="L,D-transpeptidase catalytic domain-like"/>
    <property type="match status" value="1"/>
</dbReference>
<dbReference type="PANTHER" id="PTHR30582:SF33">
    <property type="entry name" value="EXPORTED PROTEIN"/>
    <property type="match status" value="1"/>
</dbReference>
<dbReference type="InterPro" id="IPR050979">
    <property type="entry name" value="LD-transpeptidase"/>
</dbReference>
<evidence type="ECO:0000256" key="4">
    <source>
        <dbReference type="ARBA" id="ARBA00022984"/>
    </source>
</evidence>
<evidence type="ECO:0000256" key="5">
    <source>
        <dbReference type="ARBA" id="ARBA00023316"/>
    </source>
</evidence>
<dbReference type="GO" id="GO:0008360">
    <property type="term" value="P:regulation of cell shape"/>
    <property type="evidence" value="ECO:0007669"/>
    <property type="project" value="UniProtKB-UniRule"/>
</dbReference>
<evidence type="ECO:0000259" key="7">
    <source>
        <dbReference type="PROSITE" id="PS52029"/>
    </source>
</evidence>
<dbReference type="AlphaFoldDB" id="A0A174FM13"/>
<keyword evidence="4 6" id="KW-0573">Peptidoglycan synthesis</keyword>
<dbReference type="Pfam" id="PF03734">
    <property type="entry name" value="YkuD"/>
    <property type="match status" value="1"/>
</dbReference>
<dbReference type="UniPathway" id="UPA00219"/>
<feature type="domain" description="L,D-TPase catalytic" evidence="7">
    <location>
        <begin position="337"/>
        <end position="455"/>
    </location>
</feature>
<dbReference type="PANTHER" id="PTHR30582">
    <property type="entry name" value="L,D-TRANSPEPTIDASE"/>
    <property type="match status" value="1"/>
</dbReference>
<proteinExistence type="predicted"/>
<evidence type="ECO:0000256" key="2">
    <source>
        <dbReference type="ARBA" id="ARBA00022679"/>
    </source>
</evidence>
<dbReference type="Pfam" id="PF12229">
    <property type="entry name" value="PG_binding_4"/>
    <property type="match status" value="1"/>
</dbReference>
<dbReference type="GO" id="GO:0071972">
    <property type="term" value="F:peptidoglycan L,D-transpeptidase activity"/>
    <property type="evidence" value="ECO:0007669"/>
    <property type="project" value="TreeGrafter"/>
</dbReference>
<protein>
    <submittedName>
        <fullName evidence="8">Uncharacterized vancomycin resistance protein</fullName>
    </submittedName>
</protein>
<reference evidence="8 9" key="1">
    <citation type="submission" date="2015-09" db="EMBL/GenBank/DDBJ databases">
        <authorList>
            <consortium name="Pathogen Informatics"/>
        </authorList>
    </citation>
    <scope>NUCLEOTIDE SEQUENCE [LARGE SCALE GENOMIC DNA]</scope>
    <source>
        <strain evidence="8 9">2789STDY5608849</strain>
    </source>
</reference>
<comment type="pathway">
    <text evidence="1 6">Cell wall biogenesis; peptidoglycan biosynthesis.</text>
</comment>
<keyword evidence="2" id="KW-0808">Transferase</keyword>
<keyword evidence="3 6" id="KW-0133">Cell shape</keyword>
<accession>A0A174FM13</accession>
<dbReference type="RefSeq" id="WP_055228034.1">
    <property type="nucleotide sequence ID" value="NZ_CAXSRP010000007.1"/>
</dbReference>
<dbReference type="InterPro" id="IPR005490">
    <property type="entry name" value="LD_TPept_cat_dom"/>
</dbReference>
<evidence type="ECO:0000256" key="6">
    <source>
        <dbReference type="PROSITE-ProRule" id="PRU01373"/>
    </source>
</evidence>
<dbReference type="GO" id="GO:0005576">
    <property type="term" value="C:extracellular region"/>
    <property type="evidence" value="ECO:0007669"/>
    <property type="project" value="TreeGrafter"/>
</dbReference>
<evidence type="ECO:0000313" key="8">
    <source>
        <dbReference type="EMBL" id="CUO51233.1"/>
    </source>
</evidence>
<name>A0A174FM13_9FIRM</name>
<dbReference type="SUPFAM" id="SSF141523">
    <property type="entry name" value="L,D-transpeptidase catalytic domain-like"/>
    <property type="match status" value="1"/>
</dbReference>
<dbReference type="EMBL" id="CYYV01000010">
    <property type="protein sequence ID" value="CUO51233.1"/>
    <property type="molecule type" value="Genomic_DNA"/>
</dbReference>
<organism evidence="8 9">
    <name type="scientific">Fusicatenibacter saccharivorans</name>
    <dbReference type="NCBI Taxonomy" id="1150298"/>
    <lineage>
        <taxon>Bacteria</taxon>
        <taxon>Bacillati</taxon>
        <taxon>Bacillota</taxon>
        <taxon>Clostridia</taxon>
        <taxon>Lachnospirales</taxon>
        <taxon>Lachnospiraceae</taxon>
        <taxon>Fusicatenibacter</taxon>
    </lineage>
</organism>
<feature type="active site" description="Proton donor/acceptor" evidence="6">
    <location>
        <position position="410"/>
    </location>
</feature>
<keyword evidence="5 6" id="KW-0961">Cell wall biogenesis/degradation</keyword>
<sequence length="472" mass="51920">MKKKVIGIAAGIILLAAAGSYAGVGHYYASHFFPKTAINGLNCAGLTAEQVKEEIQKHIVDYTLSITERGGKTETLSGTEIGLTYVDDHAVEKLLESQNTLAWPAFYWKEKENQVAADSVYDKEMVQEKLQTMEGFQEEQQEAPTDAYLTDDGTSYVIVPETEGEQVDYEKAEQAVIEALDAGAASVDLEEKDVYRKPDITQDDEALNGKMAELNHLTAARITYAIGENSYAIDRATLQSWLVQGEDGTYTISQDEAAAFVRHMAYETDTFGLAHTFKTSLGATINLNAGGDYGWCIDKEETTQALLQAIEDETQGNLDPVYLYTANDRSANDIGNTYVEVCISQQKMWCYKDGVLVTETPVTTGNHATGYDTPAGSVWAVDAKKSDCDFKLYPSHVMFWLPFNGDVGIHDASWRTEYGGDIYLTNGSHGCVNTPYTEAEKVFNAIEIGDPVIVYYSLDDVTGPQPTQKNSL</sequence>
<dbReference type="CDD" id="cd16913">
    <property type="entry name" value="YkuD_like"/>
    <property type="match status" value="1"/>
</dbReference>
<dbReference type="SUPFAM" id="SSF143985">
    <property type="entry name" value="L,D-transpeptidase pre-catalytic domain-like"/>
    <property type="match status" value="1"/>
</dbReference>
<dbReference type="GO" id="GO:0018104">
    <property type="term" value="P:peptidoglycan-protein cross-linking"/>
    <property type="evidence" value="ECO:0007669"/>
    <property type="project" value="TreeGrafter"/>
</dbReference>
<dbReference type="InterPro" id="IPR038063">
    <property type="entry name" value="Transpep_catalytic_dom"/>
</dbReference>
<evidence type="ECO:0000256" key="1">
    <source>
        <dbReference type="ARBA" id="ARBA00004752"/>
    </source>
</evidence>
<evidence type="ECO:0000313" key="9">
    <source>
        <dbReference type="Proteomes" id="UP000095706"/>
    </source>
</evidence>
<dbReference type="InterPro" id="IPR022029">
    <property type="entry name" value="YoaR-like_PG-bd"/>
</dbReference>
<dbReference type="InterPro" id="IPR038054">
    <property type="entry name" value="LD_TPept-like_central_sf"/>
</dbReference>
<evidence type="ECO:0000256" key="3">
    <source>
        <dbReference type="ARBA" id="ARBA00022960"/>
    </source>
</evidence>
<dbReference type="GeneID" id="79855800"/>